<reference evidence="1" key="2">
    <citation type="submission" date="2019-01" db="EMBL/GenBank/DDBJ databases">
        <authorList>
            <consortium name="NCBI Pathogen Detection Project"/>
        </authorList>
    </citation>
    <scope>NUCLEOTIDE SEQUENCE</scope>
    <source>
        <strain evidence="1">BCW_3452</strain>
    </source>
</reference>
<comment type="caution">
    <text evidence="1">The sequence shown here is derived from an EMBL/GenBank/DDBJ whole genome shotgun (WGS) entry which is preliminary data.</text>
</comment>
<dbReference type="Proteomes" id="UP000863257">
    <property type="component" value="Unassembled WGS sequence"/>
</dbReference>
<evidence type="ECO:0008006" key="2">
    <source>
        <dbReference type="Google" id="ProtNLM"/>
    </source>
</evidence>
<reference evidence="1" key="1">
    <citation type="journal article" date="2018" name="Genome Biol.">
        <title>SKESA: strategic k-mer extension for scrupulous assemblies.</title>
        <authorList>
            <person name="Souvorov A."/>
            <person name="Agarwala R."/>
            <person name="Lipman D.J."/>
        </authorList>
    </citation>
    <scope>NUCLEOTIDE SEQUENCE</scope>
    <source>
        <strain evidence="1">BCW_3452</strain>
    </source>
</reference>
<evidence type="ECO:0000313" key="1">
    <source>
        <dbReference type="EMBL" id="HAS8538347.1"/>
    </source>
</evidence>
<sequence>MNKITTGAPILYSTETPVSNINASNWKALSISHILIGTSTIHLYHRDVHISELQKRTDFYNLHDSIEMIKGSLDDYAQRYKIDDSSTLELRVVTEYSIRPLVEKEGEAIKGVRVYSTIPNGFFVQNLDGHVCELPKQHLVSKQTVWSSLQTDEENEASLKSIMTEISEESVKNSVSEGRTEYLSNFMLNKVPKIDFNIAYADLVEIFSQDKDYIGDVITTLPTRLTNTMCMREMDNYTLRVRAKAAELHGSQMYGSHDYIYHLDDVLIVMTILMEGHPSKKLVFSSIMHDVIEDIEELDPYEVFIAGGFGDKSDIQTLKGLTNPTGRCKSEVEQKMIRKLGALNIRFEQDFRILITKICDRISNVTRCALNPTKESTIKKYLVSEHHFIQVCEDHFSNAQRHDFLSPLQLRALEKGIRLLKDAFLALKLATSNI</sequence>
<gene>
    <name evidence="1" type="ORF">I7730_00845</name>
</gene>
<dbReference type="Gene3D" id="1.10.3210.10">
    <property type="entry name" value="Hypothetical protein af1432"/>
    <property type="match status" value="1"/>
</dbReference>
<dbReference type="EMBL" id="DACRBY010000001">
    <property type="protein sequence ID" value="HAS8538347.1"/>
    <property type="molecule type" value="Genomic_DNA"/>
</dbReference>
<name>A0A8H9MVF7_VIBVL</name>
<dbReference type="SUPFAM" id="SSF109604">
    <property type="entry name" value="HD-domain/PDEase-like"/>
    <property type="match status" value="1"/>
</dbReference>
<organism evidence="1">
    <name type="scientific">Vibrio vulnificus</name>
    <dbReference type="NCBI Taxonomy" id="672"/>
    <lineage>
        <taxon>Bacteria</taxon>
        <taxon>Pseudomonadati</taxon>
        <taxon>Pseudomonadota</taxon>
        <taxon>Gammaproteobacteria</taxon>
        <taxon>Vibrionales</taxon>
        <taxon>Vibrionaceae</taxon>
        <taxon>Vibrio</taxon>
    </lineage>
</organism>
<accession>A0A8H9MVF7</accession>
<protein>
    <recommendedName>
        <fullName evidence="2">HD domain-containing protein</fullName>
    </recommendedName>
</protein>
<proteinExistence type="predicted"/>
<dbReference type="AlphaFoldDB" id="A0A8H9MVF7"/>